<gene>
    <name evidence="2" type="ORF">G6F51_010440</name>
</gene>
<dbReference type="OrthoDB" id="2290035at2759"/>
<evidence type="ECO:0000313" key="2">
    <source>
        <dbReference type="EMBL" id="KAG1537318.1"/>
    </source>
</evidence>
<sequence length="439" mass="50651">MTDEGIQPIRARPASSIQCSAVLPDFKGNRAVSKPRQTVPITIFHHKRTEQNSPDIALPEDQSVYTVQPFQGGRLFNQLRQERPRAEKYVRISEDQCSSSQIDLTKNLRRQHQHWEMPCALSRENWREIHWLLQRATQLNGLPIILPQQPKELDAEIFVDAPDTGWGVASRHTETAGYWKEEEKDLLINVRELKTIAFVPQHHEREFEGVLIKIFSNNITALKYAKKSREETASLWLQELALEVQEIVVKHNLQPPEKTTIRIETTTQVLQYGTRNVESPKARCLRNESEYTSTSALESEPRPTSRSDQCMEPTVDENSLIFASILETDTKNTMETEGRQRYGSCIEHADLTKSALVAGGSEREFNLTNELQALQTMVLNHMTVIRWYQTNQKTQQVKLWIIYNSQINSTHSKITICNGDGRIRGIYQSHQRQTHWNMI</sequence>
<dbReference type="EMBL" id="JAANIT010002160">
    <property type="protein sequence ID" value="KAG1537318.1"/>
    <property type="molecule type" value="Genomic_DNA"/>
</dbReference>
<dbReference type="Proteomes" id="UP000717996">
    <property type="component" value="Unassembled WGS sequence"/>
</dbReference>
<proteinExistence type="predicted"/>
<comment type="caution">
    <text evidence="2">The sequence shown here is derived from an EMBL/GenBank/DDBJ whole genome shotgun (WGS) entry which is preliminary data.</text>
</comment>
<reference evidence="2" key="1">
    <citation type="journal article" date="2020" name="Microb. Genom.">
        <title>Genetic diversity of clinical and environmental Mucorales isolates obtained from an investigation of mucormycosis cases among solid organ transplant recipients.</title>
        <authorList>
            <person name="Nguyen M.H."/>
            <person name="Kaul D."/>
            <person name="Muto C."/>
            <person name="Cheng S.J."/>
            <person name="Richter R.A."/>
            <person name="Bruno V.M."/>
            <person name="Liu G."/>
            <person name="Beyhan S."/>
            <person name="Sundermann A.J."/>
            <person name="Mounaud S."/>
            <person name="Pasculle A.W."/>
            <person name="Nierman W.C."/>
            <person name="Driscoll E."/>
            <person name="Cumbie R."/>
            <person name="Clancy C.J."/>
            <person name="Dupont C.L."/>
        </authorList>
    </citation>
    <scope>NUCLEOTIDE SEQUENCE</scope>
    <source>
        <strain evidence="2">GL16</strain>
    </source>
</reference>
<dbReference type="CDD" id="cd09275">
    <property type="entry name" value="RNase_HI_RT_DIRS1"/>
    <property type="match status" value="1"/>
</dbReference>
<evidence type="ECO:0000256" key="1">
    <source>
        <dbReference type="SAM" id="MobiDB-lite"/>
    </source>
</evidence>
<accession>A0A9P6Y207</accession>
<evidence type="ECO:0000313" key="3">
    <source>
        <dbReference type="Proteomes" id="UP000717996"/>
    </source>
</evidence>
<dbReference type="AlphaFoldDB" id="A0A9P6Y207"/>
<protein>
    <submittedName>
        <fullName evidence="2">Uncharacterized protein</fullName>
    </submittedName>
</protein>
<name>A0A9P6Y207_RHIOR</name>
<organism evidence="2 3">
    <name type="scientific">Rhizopus oryzae</name>
    <name type="common">Mucormycosis agent</name>
    <name type="synonym">Rhizopus arrhizus var. delemar</name>
    <dbReference type="NCBI Taxonomy" id="64495"/>
    <lineage>
        <taxon>Eukaryota</taxon>
        <taxon>Fungi</taxon>
        <taxon>Fungi incertae sedis</taxon>
        <taxon>Mucoromycota</taxon>
        <taxon>Mucoromycotina</taxon>
        <taxon>Mucoromycetes</taxon>
        <taxon>Mucorales</taxon>
        <taxon>Mucorineae</taxon>
        <taxon>Rhizopodaceae</taxon>
        <taxon>Rhizopus</taxon>
    </lineage>
</organism>
<feature type="region of interest" description="Disordered" evidence="1">
    <location>
        <begin position="281"/>
        <end position="312"/>
    </location>
</feature>